<evidence type="ECO:0000313" key="2">
    <source>
        <dbReference type="Proteomes" id="UP000546162"/>
    </source>
</evidence>
<dbReference type="EMBL" id="JACHNB010000001">
    <property type="protein sequence ID" value="MBB4742031.1"/>
    <property type="molecule type" value="Genomic_DNA"/>
</dbReference>
<dbReference type="Pfam" id="PF17660">
    <property type="entry name" value="BTRD1"/>
    <property type="match status" value="5"/>
</dbReference>
<sequence length="539" mass="60602">MGQQHRDEVGEKTEMANDEIRYSAVWRPSTEGEIQVYGWTYADYRKKYDELWKQGWRLKSLQPFVLSGDQVRYTAVWRQSTEGEIQLYDVPYETFRAKYDELWKQGWRLKLIQPYVVGGQVRYTAVWQPSTEGETQVYGWTYADFRKKYDELWKQGWRLKALQPFVLPGDQVRYTAVWRPSTDGEIQMYDVSYETYRAKYDELWKQGWRLKLLQPYVVGGHTRYTAVWRPASTGEFQLYGATYEQYRKRYDELWQQGWRLQSLTAMVNRSDVVARKALEAYERTGGVTSKLGLPTGAVSVTAGTGRWQMTGGHITAGASGDPEIIIDQHLRIWFLGFQCWGESSELSGSDEPYFIVSWGGLGRSATQMFKFSDVDKNDVRSTPAVVTDFQPVVTSALHVAVMENDEGSPSEARKKVDAAMQKAAAAAAQGAAIYDMASAAAPGSGLTPAAAIAGMVVGGPIGSLIAGGLVEGLGLADDYVGEHGETLFAKGYAQPPVQGMVPGTNEPYTHKFWIDGKGEGKYDVFLRAEIVNQPRPWVE</sequence>
<keyword evidence="2" id="KW-1185">Reference proteome</keyword>
<dbReference type="AlphaFoldDB" id="A0A7W7H134"/>
<dbReference type="RefSeq" id="WP_203759128.1">
    <property type="nucleotide sequence ID" value="NZ_BAABFG010000005.1"/>
</dbReference>
<proteinExistence type="predicted"/>
<organism evidence="1 2">
    <name type="scientific">Actinoplanes octamycinicus</name>
    <dbReference type="NCBI Taxonomy" id="135948"/>
    <lineage>
        <taxon>Bacteria</taxon>
        <taxon>Bacillati</taxon>
        <taxon>Actinomycetota</taxon>
        <taxon>Actinomycetes</taxon>
        <taxon>Micromonosporales</taxon>
        <taxon>Micromonosporaceae</taxon>
        <taxon>Actinoplanes</taxon>
    </lineage>
</organism>
<protein>
    <submittedName>
        <fullName evidence="1">Phage terminase small subunit</fullName>
    </submittedName>
</protein>
<comment type="caution">
    <text evidence="1">The sequence shown here is derived from an EMBL/GenBank/DDBJ whole genome shotgun (WGS) entry which is preliminary data.</text>
</comment>
<accession>A0A7W7H134</accession>
<name>A0A7W7H134_9ACTN</name>
<dbReference type="InterPro" id="IPR049511">
    <property type="entry name" value="PGH-like_rpt"/>
</dbReference>
<evidence type="ECO:0000313" key="1">
    <source>
        <dbReference type="EMBL" id="MBB4742031.1"/>
    </source>
</evidence>
<dbReference type="Proteomes" id="UP000546162">
    <property type="component" value="Unassembled WGS sequence"/>
</dbReference>
<reference evidence="1 2" key="1">
    <citation type="submission" date="2020-08" db="EMBL/GenBank/DDBJ databases">
        <title>Sequencing the genomes of 1000 actinobacteria strains.</title>
        <authorList>
            <person name="Klenk H.-P."/>
        </authorList>
    </citation>
    <scope>NUCLEOTIDE SEQUENCE [LARGE SCALE GENOMIC DNA]</scope>
    <source>
        <strain evidence="1 2">DSM 45809</strain>
    </source>
</reference>
<gene>
    <name evidence="1" type="ORF">BJY16_005490</name>
</gene>